<keyword evidence="2 5" id="KW-0812">Transmembrane</keyword>
<dbReference type="CDD" id="cd07042">
    <property type="entry name" value="STAS_SulP_like_sulfate_transporter"/>
    <property type="match status" value="1"/>
</dbReference>
<feature type="transmembrane region" description="Helical" evidence="5">
    <location>
        <begin position="108"/>
        <end position="129"/>
    </location>
</feature>
<evidence type="ECO:0000259" key="6">
    <source>
        <dbReference type="PROSITE" id="PS50801"/>
    </source>
</evidence>
<dbReference type="AlphaFoldDB" id="M3UMC9"/>
<gene>
    <name evidence="7" type="ORF">GM1_025_00730</name>
</gene>
<dbReference type="EMBL" id="BAOP01000025">
    <property type="protein sequence ID" value="GAC81025.1"/>
    <property type="molecule type" value="Genomic_DNA"/>
</dbReference>
<feature type="transmembrane region" description="Helical" evidence="5">
    <location>
        <begin position="361"/>
        <end position="379"/>
    </location>
</feature>
<evidence type="ECO:0000256" key="4">
    <source>
        <dbReference type="ARBA" id="ARBA00023136"/>
    </source>
</evidence>
<evidence type="ECO:0000313" key="8">
    <source>
        <dbReference type="Proteomes" id="UP000035009"/>
    </source>
</evidence>
<reference evidence="7 8" key="1">
    <citation type="submission" date="2013-02" db="EMBL/GenBank/DDBJ databases">
        <title>Whole genome shotgun sequence of Gordonia malaquae NBRC 108250.</title>
        <authorList>
            <person name="Yoshida I."/>
            <person name="Hosoyama A."/>
            <person name="Tsuchikane K."/>
            <person name="Ando Y."/>
            <person name="Baba S."/>
            <person name="Ohji S."/>
            <person name="Hamada M."/>
            <person name="Tamura T."/>
            <person name="Yamazoe A."/>
            <person name="Yamazaki S."/>
            <person name="Fujita N."/>
        </authorList>
    </citation>
    <scope>NUCLEOTIDE SEQUENCE [LARGE SCALE GENOMIC DNA]</scope>
    <source>
        <strain evidence="7 8">NBRC 108250</strain>
    </source>
</reference>
<protein>
    <submittedName>
        <fullName evidence="7">Putative sulfate transporter</fullName>
    </submittedName>
</protein>
<dbReference type="GO" id="GO:0055085">
    <property type="term" value="P:transmembrane transport"/>
    <property type="evidence" value="ECO:0007669"/>
    <property type="project" value="InterPro"/>
</dbReference>
<feature type="transmembrane region" description="Helical" evidence="5">
    <location>
        <begin position="254"/>
        <end position="275"/>
    </location>
</feature>
<evidence type="ECO:0000256" key="2">
    <source>
        <dbReference type="ARBA" id="ARBA00022692"/>
    </source>
</evidence>
<dbReference type="PANTHER" id="PTHR11814">
    <property type="entry name" value="SULFATE TRANSPORTER"/>
    <property type="match status" value="1"/>
</dbReference>
<evidence type="ECO:0000313" key="7">
    <source>
        <dbReference type="EMBL" id="GAC81025.1"/>
    </source>
</evidence>
<feature type="domain" description="STAS" evidence="6">
    <location>
        <begin position="446"/>
        <end position="561"/>
    </location>
</feature>
<dbReference type="SUPFAM" id="SSF52091">
    <property type="entry name" value="SpoIIaa-like"/>
    <property type="match status" value="1"/>
</dbReference>
<comment type="subcellular location">
    <subcellularLocation>
        <location evidence="1">Membrane</location>
        <topology evidence="1">Multi-pass membrane protein</topology>
    </subcellularLocation>
</comment>
<dbReference type="Proteomes" id="UP000035009">
    <property type="component" value="Unassembled WGS sequence"/>
</dbReference>
<organism evidence="7 8">
    <name type="scientific">Gordonia malaquae NBRC 108250</name>
    <dbReference type="NCBI Taxonomy" id="1223542"/>
    <lineage>
        <taxon>Bacteria</taxon>
        <taxon>Bacillati</taxon>
        <taxon>Actinomycetota</taxon>
        <taxon>Actinomycetes</taxon>
        <taxon>Mycobacteriales</taxon>
        <taxon>Gordoniaceae</taxon>
        <taxon>Gordonia</taxon>
    </lineage>
</organism>
<keyword evidence="3 5" id="KW-1133">Transmembrane helix</keyword>
<feature type="transmembrane region" description="Helical" evidence="5">
    <location>
        <begin position="212"/>
        <end position="234"/>
    </location>
</feature>
<dbReference type="Gene3D" id="3.30.750.24">
    <property type="entry name" value="STAS domain"/>
    <property type="match status" value="1"/>
</dbReference>
<dbReference type="InterPro" id="IPR002645">
    <property type="entry name" value="STAS_dom"/>
</dbReference>
<dbReference type="InterPro" id="IPR036513">
    <property type="entry name" value="STAS_dom_sf"/>
</dbReference>
<feature type="transmembrane region" description="Helical" evidence="5">
    <location>
        <begin position="187"/>
        <end position="205"/>
    </location>
</feature>
<feature type="transmembrane region" description="Helical" evidence="5">
    <location>
        <begin position="391"/>
        <end position="419"/>
    </location>
</feature>
<name>M3UMC9_GORML</name>
<dbReference type="GO" id="GO:0016020">
    <property type="term" value="C:membrane"/>
    <property type="evidence" value="ECO:0007669"/>
    <property type="project" value="UniProtKB-SubCell"/>
</dbReference>
<dbReference type="InterPro" id="IPR001902">
    <property type="entry name" value="SLC26A/SulP_fam"/>
</dbReference>
<dbReference type="Pfam" id="PF00916">
    <property type="entry name" value="Sulfate_transp"/>
    <property type="match status" value="1"/>
</dbReference>
<feature type="transmembrane region" description="Helical" evidence="5">
    <location>
        <begin position="85"/>
        <end position="102"/>
    </location>
</feature>
<evidence type="ECO:0000256" key="3">
    <source>
        <dbReference type="ARBA" id="ARBA00022989"/>
    </source>
</evidence>
<evidence type="ECO:0000256" key="1">
    <source>
        <dbReference type="ARBA" id="ARBA00004141"/>
    </source>
</evidence>
<dbReference type="eggNOG" id="COG0659">
    <property type="taxonomic scope" value="Bacteria"/>
</dbReference>
<dbReference type="PROSITE" id="PS50801">
    <property type="entry name" value="STAS"/>
    <property type="match status" value="1"/>
</dbReference>
<dbReference type="InterPro" id="IPR011547">
    <property type="entry name" value="SLC26A/SulP_dom"/>
</dbReference>
<feature type="transmembrane region" description="Helical" evidence="5">
    <location>
        <begin position="55"/>
        <end position="73"/>
    </location>
</feature>
<proteinExistence type="predicted"/>
<evidence type="ECO:0000256" key="5">
    <source>
        <dbReference type="SAM" id="Phobius"/>
    </source>
</evidence>
<accession>M3UMC9</accession>
<dbReference type="Pfam" id="PF01740">
    <property type="entry name" value="STAS"/>
    <property type="match status" value="1"/>
</dbReference>
<keyword evidence="8" id="KW-1185">Reference proteome</keyword>
<comment type="caution">
    <text evidence="7">The sequence shown here is derived from an EMBL/GenBank/DDBJ whole genome shotgun (WGS) entry which is preliminary data.</text>
</comment>
<feature type="transmembrane region" description="Helical" evidence="5">
    <location>
        <begin position="335"/>
        <end position="355"/>
    </location>
</feature>
<feature type="transmembrane region" description="Helical" evidence="5">
    <location>
        <begin position="136"/>
        <end position="155"/>
    </location>
</feature>
<keyword evidence="4 5" id="KW-0472">Membrane</keyword>
<dbReference type="STRING" id="410332.SAMN04488550_4476"/>
<sequence length="575" mass="60663">MRSEIRRVVTRLTPLSMRGYQRRWLRADVIAGVSLAAVAIPEAMGYSSIAQVPLGAGLYSLIVPAIVFALVGASRLMVVGADSATAALLASGIAGLGVAGLNPSTPDWLAWAGLIALVTGAMLLLAWVLRLGFLGDFLSTAVLTGFLAGVGVLVVTEQVPGLLGIERAHGSHVWGKWAFVATHLGDVRWQAVVFGAVTVVALFLVKRFRPQLPMPILVVVGAIALVMLFDLAAVPTIGDVHAGLPTISFPAWTAVWAKAPELLTVSFGCVLVILAQSAATARSFAQSHGDHVDVNRDILGLSAANVSAAFTGSFVVNGSPTKTAVLDQQKGRTQLANVTMALTTLAVVAFASPLLAHLPEAVLAGVVFVVGVELIHLRSFRSIWRIRRIEFGVAVVTTAMVVGFGVLTGIVTAMVLSLLQMIHRQYRPDRFVIGVGDDGRRQYEPAKPGHQSLPGLIVFRYDADLFYANVGRFSDDVTALVKGAPDPVKWLVLDCSAVSDVDYSAAKAISSLIGFVHSVGARFVLAGVTPELRESLDSARIMSEISADLVFPGVGSAVRAFRADHGHPASTPDAR</sequence>